<accession>E4WR85</accession>
<keyword evidence="1" id="KW-0472">Membrane</keyword>
<dbReference type="OrthoDB" id="10297262at2759"/>
<feature type="transmembrane region" description="Helical" evidence="1">
    <location>
        <begin position="115"/>
        <end position="138"/>
    </location>
</feature>
<evidence type="ECO:0000256" key="1">
    <source>
        <dbReference type="SAM" id="Phobius"/>
    </source>
</evidence>
<keyword evidence="1" id="KW-1133">Transmembrane helix</keyword>
<dbReference type="InParanoid" id="E4WR85"/>
<sequence>MTFWQQCGLGYLLFQKRPRLFEKIKDSAFELSVEEKLKLFPSAQNPKHLNSEQYLIPTSCDEWEKNRTFLSASVKIFGAGFFVTALGTSVFKRYVQKSLTYSQQVKFKGGFNTALFSATMICAWPILFTQAGVINYLVNQEFVDASFPSFVMRELGKDNFWNFSITKRDQEDYFKEHQEELNSRLLKLFENDGKIYHIHDFVGKDMKSLEFIVKSPLLCELISTNTDYFISKNK</sequence>
<evidence type="ECO:0000313" key="2">
    <source>
        <dbReference type="EMBL" id="CBY20266.1"/>
    </source>
</evidence>
<keyword evidence="1" id="KW-0812">Transmembrane</keyword>
<name>E4WR85_OIKDI</name>
<dbReference type="EMBL" id="FN653015">
    <property type="protein sequence ID" value="CBY20266.1"/>
    <property type="molecule type" value="Genomic_DNA"/>
</dbReference>
<dbReference type="AlphaFoldDB" id="E4WR85"/>
<reference evidence="2" key="1">
    <citation type="journal article" date="2010" name="Science">
        <title>Plasticity of animal genome architecture unmasked by rapid evolution of a pelagic tunicate.</title>
        <authorList>
            <person name="Denoeud F."/>
            <person name="Henriet S."/>
            <person name="Mungpakdee S."/>
            <person name="Aury J.M."/>
            <person name="Da Silva C."/>
            <person name="Brinkmann H."/>
            <person name="Mikhaleva J."/>
            <person name="Olsen L.C."/>
            <person name="Jubin C."/>
            <person name="Canestro C."/>
            <person name="Bouquet J.M."/>
            <person name="Danks G."/>
            <person name="Poulain J."/>
            <person name="Campsteijn C."/>
            <person name="Adamski M."/>
            <person name="Cross I."/>
            <person name="Yadetie F."/>
            <person name="Muffato M."/>
            <person name="Louis A."/>
            <person name="Butcher S."/>
            <person name="Tsagkogeorga G."/>
            <person name="Konrad A."/>
            <person name="Singh S."/>
            <person name="Jensen M.F."/>
            <person name="Cong E.H."/>
            <person name="Eikeseth-Otteraa H."/>
            <person name="Noel B."/>
            <person name="Anthouard V."/>
            <person name="Porcel B.M."/>
            <person name="Kachouri-Lafond R."/>
            <person name="Nishino A."/>
            <person name="Ugolini M."/>
            <person name="Chourrout P."/>
            <person name="Nishida H."/>
            <person name="Aasland R."/>
            <person name="Huzurbazar S."/>
            <person name="Westhof E."/>
            <person name="Delsuc F."/>
            <person name="Lehrach H."/>
            <person name="Reinhardt R."/>
            <person name="Weissenbach J."/>
            <person name="Roy S.W."/>
            <person name="Artiguenave F."/>
            <person name="Postlethwait J.H."/>
            <person name="Manak J.R."/>
            <person name="Thompson E.M."/>
            <person name="Jaillon O."/>
            <person name="Du Pasquier L."/>
            <person name="Boudinot P."/>
            <person name="Liberles D.A."/>
            <person name="Volff J.N."/>
            <person name="Philippe H."/>
            <person name="Lenhard B."/>
            <person name="Roest Crollius H."/>
            <person name="Wincker P."/>
            <person name="Chourrout D."/>
        </authorList>
    </citation>
    <scope>NUCLEOTIDE SEQUENCE [LARGE SCALE GENOMIC DNA]</scope>
</reference>
<organism evidence="2">
    <name type="scientific">Oikopleura dioica</name>
    <name type="common">Tunicate</name>
    <dbReference type="NCBI Taxonomy" id="34765"/>
    <lineage>
        <taxon>Eukaryota</taxon>
        <taxon>Metazoa</taxon>
        <taxon>Chordata</taxon>
        <taxon>Tunicata</taxon>
        <taxon>Appendicularia</taxon>
        <taxon>Copelata</taxon>
        <taxon>Oikopleuridae</taxon>
        <taxon>Oikopleura</taxon>
    </lineage>
</organism>
<dbReference type="Proteomes" id="UP000001307">
    <property type="component" value="Unassembled WGS sequence"/>
</dbReference>
<feature type="transmembrane region" description="Helical" evidence="1">
    <location>
        <begin position="76"/>
        <end position="95"/>
    </location>
</feature>
<proteinExistence type="predicted"/>
<keyword evidence="3" id="KW-1185">Reference proteome</keyword>
<evidence type="ECO:0000313" key="3">
    <source>
        <dbReference type="Proteomes" id="UP000001307"/>
    </source>
</evidence>
<protein>
    <submittedName>
        <fullName evidence="2">Uncharacterized protein</fullName>
    </submittedName>
</protein>
<gene>
    <name evidence="2" type="ORF">GSOID_T00000253001</name>
</gene>